<dbReference type="GO" id="GO:0020037">
    <property type="term" value="F:heme binding"/>
    <property type="evidence" value="ECO:0007669"/>
    <property type="project" value="InterPro"/>
</dbReference>
<dbReference type="GO" id="GO:0004497">
    <property type="term" value="F:monooxygenase activity"/>
    <property type="evidence" value="ECO:0007669"/>
    <property type="project" value="UniProtKB-KW"/>
</dbReference>
<dbReference type="Proteomes" id="UP000233837">
    <property type="component" value="Unassembled WGS sequence"/>
</dbReference>
<accession>A0A2I0VPT7</accession>
<evidence type="ECO:0000256" key="5">
    <source>
        <dbReference type="ARBA" id="ARBA00023004"/>
    </source>
</evidence>
<organism evidence="9 10">
    <name type="scientific">Dendrobium catenatum</name>
    <dbReference type="NCBI Taxonomy" id="906689"/>
    <lineage>
        <taxon>Eukaryota</taxon>
        <taxon>Viridiplantae</taxon>
        <taxon>Streptophyta</taxon>
        <taxon>Embryophyta</taxon>
        <taxon>Tracheophyta</taxon>
        <taxon>Spermatophyta</taxon>
        <taxon>Magnoliopsida</taxon>
        <taxon>Liliopsida</taxon>
        <taxon>Asparagales</taxon>
        <taxon>Orchidaceae</taxon>
        <taxon>Epidendroideae</taxon>
        <taxon>Malaxideae</taxon>
        <taxon>Dendrobiinae</taxon>
        <taxon>Dendrobium</taxon>
    </lineage>
</organism>
<name>A0A2I0VPT7_9ASPA</name>
<gene>
    <name evidence="9" type="primary">CYP71D55</name>
    <name evidence="9" type="ORF">MA16_Dca013571</name>
</gene>
<dbReference type="STRING" id="906689.A0A2I0VPT7"/>
<sequence>MLCSHIARYYSVLHGNNEKYRYVNTNTEQIPSNTELYRVFLEKLGTTRYYSVFAWYCAVFARNQTNNQSHSKEKFPPGPLKLPIIGSIHQLVGVNLHHKLYNLAKIYGPLLHIKLGEINSVVVSSPGLAYEVMKIQDLNFASRPKIAVSEALLYNSSDIGFAPYGSYWRELKKICTLELLSSNRVKSFASLREEEGNNLVQKILLTPQGTPVNLTKMLLSLTNTSITKAAFGKDCVHKWKFLNAMRKGIELASLFSLMDIFPSLGFLWKFSGLNLKMKRVHRELDSLLDDIIDEHLEKKAGGNGMETDLVDVLLKLKGITERENHFTMDNIKAVILGLFVAGTDTTATSIEWAMTELIRHPEAMRKAQQELRKSLKGGTKLEASHISEMQYLKQVIKETLRLHPPAPLLMPRICRETTKLSEYVISEGTQVIINAWAIGRDPKFWKDPESFQPERFERTEIDFKGTNFEFIPFGAGRRMCPGMAFGLAGVEFWLAQLLLHFDWELPNGRKPEELDISEASGVILTRKNDLCLLAFPHNSVI</sequence>
<evidence type="ECO:0000256" key="3">
    <source>
        <dbReference type="ARBA" id="ARBA00022723"/>
    </source>
</evidence>
<keyword evidence="6 8" id="KW-0503">Monooxygenase</keyword>
<dbReference type="EMBL" id="KZ503342">
    <property type="protein sequence ID" value="PKU65426.1"/>
    <property type="molecule type" value="Genomic_DNA"/>
</dbReference>
<dbReference type="PROSITE" id="PS00086">
    <property type="entry name" value="CYTOCHROME_P450"/>
    <property type="match status" value="1"/>
</dbReference>
<feature type="binding site" description="axial binding residue" evidence="7">
    <location>
        <position position="480"/>
    </location>
    <ligand>
        <name>heme</name>
        <dbReference type="ChEBI" id="CHEBI:30413"/>
    </ligand>
    <ligandPart>
        <name>Fe</name>
        <dbReference type="ChEBI" id="CHEBI:18248"/>
    </ligandPart>
</feature>
<keyword evidence="4 8" id="KW-0560">Oxidoreductase</keyword>
<dbReference type="SUPFAM" id="SSF48264">
    <property type="entry name" value="Cytochrome P450"/>
    <property type="match status" value="1"/>
</dbReference>
<evidence type="ECO:0000256" key="2">
    <source>
        <dbReference type="ARBA" id="ARBA00022617"/>
    </source>
</evidence>
<dbReference type="Pfam" id="PF00067">
    <property type="entry name" value="p450"/>
    <property type="match status" value="1"/>
</dbReference>
<evidence type="ECO:0000256" key="1">
    <source>
        <dbReference type="ARBA" id="ARBA00010617"/>
    </source>
</evidence>
<dbReference type="InterPro" id="IPR002401">
    <property type="entry name" value="Cyt_P450_E_grp-I"/>
</dbReference>
<dbReference type="PANTHER" id="PTHR47955:SF8">
    <property type="entry name" value="CYTOCHROME P450 71D11-LIKE"/>
    <property type="match status" value="1"/>
</dbReference>
<dbReference type="InterPro" id="IPR017972">
    <property type="entry name" value="Cyt_P450_CS"/>
</dbReference>
<dbReference type="Gene3D" id="1.10.630.10">
    <property type="entry name" value="Cytochrome P450"/>
    <property type="match status" value="1"/>
</dbReference>
<keyword evidence="3 7" id="KW-0479">Metal-binding</keyword>
<proteinExistence type="inferred from homology"/>
<dbReference type="PANTHER" id="PTHR47955">
    <property type="entry name" value="CYTOCHROME P450 FAMILY 71 PROTEIN"/>
    <property type="match status" value="1"/>
</dbReference>
<keyword evidence="2 7" id="KW-0349">Heme</keyword>
<dbReference type="InterPro" id="IPR036396">
    <property type="entry name" value="Cyt_P450_sf"/>
</dbReference>
<dbReference type="PRINTS" id="PR00463">
    <property type="entry name" value="EP450I"/>
</dbReference>
<evidence type="ECO:0000313" key="10">
    <source>
        <dbReference type="Proteomes" id="UP000233837"/>
    </source>
</evidence>
<dbReference type="GO" id="GO:0016705">
    <property type="term" value="F:oxidoreductase activity, acting on paired donors, with incorporation or reduction of molecular oxygen"/>
    <property type="evidence" value="ECO:0007669"/>
    <property type="project" value="InterPro"/>
</dbReference>
<dbReference type="FunFam" id="1.10.630.10:FF:000043">
    <property type="entry name" value="Cytochrome P450 99A2"/>
    <property type="match status" value="1"/>
</dbReference>
<comment type="similarity">
    <text evidence="1 8">Belongs to the cytochrome P450 family.</text>
</comment>
<reference evidence="9 10" key="1">
    <citation type="journal article" date="2016" name="Sci. Rep.">
        <title>The Dendrobium catenatum Lindl. genome sequence provides insights into polysaccharide synthase, floral development and adaptive evolution.</title>
        <authorList>
            <person name="Zhang G.Q."/>
            <person name="Xu Q."/>
            <person name="Bian C."/>
            <person name="Tsai W.C."/>
            <person name="Yeh C.M."/>
            <person name="Liu K.W."/>
            <person name="Yoshida K."/>
            <person name="Zhang L.S."/>
            <person name="Chang S.B."/>
            <person name="Chen F."/>
            <person name="Shi Y."/>
            <person name="Su Y.Y."/>
            <person name="Zhang Y.Q."/>
            <person name="Chen L.J."/>
            <person name="Yin Y."/>
            <person name="Lin M."/>
            <person name="Huang H."/>
            <person name="Deng H."/>
            <person name="Wang Z.W."/>
            <person name="Zhu S.L."/>
            <person name="Zhao X."/>
            <person name="Deng C."/>
            <person name="Niu S.C."/>
            <person name="Huang J."/>
            <person name="Wang M."/>
            <person name="Liu G.H."/>
            <person name="Yang H.J."/>
            <person name="Xiao X.J."/>
            <person name="Hsiao Y.Y."/>
            <person name="Wu W.L."/>
            <person name="Chen Y.Y."/>
            <person name="Mitsuda N."/>
            <person name="Ohme-Takagi M."/>
            <person name="Luo Y.B."/>
            <person name="Van de Peer Y."/>
            <person name="Liu Z.J."/>
        </authorList>
    </citation>
    <scope>NUCLEOTIDE SEQUENCE [LARGE SCALE GENOMIC DNA]</scope>
    <source>
        <tissue evidence="9">The whole plant</tissue>
    </source>
</reference>
<dbReference type="AlphaFoldDB" id="A0A2I0VPT7"/>
<protein>
    <submittedName>
        <fullName evidence="9">Premnaspirodiene oxygenase</fullName>
    </submittedName>
</protein>
<evidence type="ECO:0000256" key="7">
    <source>
        <dbReference type="PIRSR" id="PIRSR602401-1"/>
    </source>
</evidence>
<keyword evidence="5 7" id="KW-0408">Iron</keyword>
<keyword evidence="10" id="KW-1185">Reference proteome</keyword>
<dbReference type="CDD" id="cd11072">
    <property type="entry name" value="CYP71-like"/>
    <property type="match status" value="1"/>
</dbReference>
<evidence type="ECO:0000313" key="9">
    <source>
        <dbReference type="EMBL" id="PKU65426.1"/>
    </source>
</evidence>
<comment type="cofactor">
    <cofactor evidence="7">
        <name>heme</name>
        <dbReference type="ChEBI" id="CHEBI:30413"/>
    </cofactor>
</comment>
<dbReference type="GO" id="GO:0005506">
    <property type="term" value="F:iron ion binding"/>
    <property type="evidence" value="ECO:0007669"/>
    <property type="project" value="InterPro"/>
</dbReference>
<dbReference type="InterPro" id="IPR001128">
    <property type="entry name" value="Cyt_P450"/>
</dbReference>
<evidence type="ECO:0000256" key="8">
    <source>
        <dbReference type="RuleBase" id="RU000461"/>
    </source>
</evidence>
<dbReference type="PRINTS" id="PR00385">
    <property type="entry name" value="P450"/>
</dbReference>
<evidence type="ECO:0000256" key="4">
    <source>
        <dbReference type="ARBA" id="ARBA00023002"/>
    </source>
</evidence>
<evidence type="ECO:0000256" key="6">
    <source>
        <dbReference type="ARBA" id="ARBA00023033"/>
    </source>
</evidence>
<reference evidence="9 10" key="2">
    <citation type="journal article" date="2017" name="Nature">
        <title>The Apostasia genome and the evolution of orchids.</title>
        <authorList>
            <person name="Zhang G.Q."/>
            <person name="Liu K.W."/>
            <person name="Li Z."/>
            <person name="Lohaus R."/>
            <person name="Hsiao Y.Y."/>
            <person name="Niu S.C."/>
            <person name="Wang J.Y."/>
            <person name="Lin Y.C."/>
            <person name="Xu Q."/>
            <person name="Chen L.J."/>
            <person name="Yoshida K."/>
            <person name="Fujiwara S."/>
            <person name="Wang Z.W."/>
            <person name="Zhang Y.Q."/>
            <person name="Mitsuda N."/>
            <person name="Wang M."/>
            <person name="Liu G.H."/>
            <person name="Pecoraro L."/>
            <person name="Huang H.X."/>
            <person name="Xiao X.J."/>
            <person name="Lin M."/>
            <person name="Wu X.Y."/>
            <person name="Wu W.L."/>
            <person name="Chen Y.Y."/>
            <person name="Chang S.B."/>
            <person name="Sakamoto S."/>
            <person name="Ohme-Takagi M."/>
            <person name="Yagi M."/>
            <person name="Zeng S.J."/>
            <person name="Shen C.Y."/>
            <person name="Yeh C.M."/>
            <person name="Luo Y.B."/>
            <person name="Tsai W.C."/>
            <person name="Van de Peer Y."/>
            <person name="Liu Z.J."/>
        </authorList>
    </citation>
    <scope>NUCLEOTIDE SEQUENCE [LARGE SCALE GENOMIC DNA]</scope>
    <source>
        <tissue evidence="9">The whole plant</tissue>
    </source>
</reference>